<evidence type="ECO:0000313" key="2">
    <source>
        <dbReference type="Proteomes" id="UP000295444"/>
    </source>
</evidence>
<accession>A0A4R6SFF6</accession>
<dbReference type="Pfam" id="PF21813">
    <property type="entry name" value="DUF6882"/>
    <property type="match status" value="1"/>
</dbReference>
<proteinExistence type="predicted"/>
<dbReference type="Proteomes" id="UP000295444">
    <property type="component" value="Unassembled WGS sequence"/>
</dbReference>
<dbReference type="AlphaFoldDB" id="A0A4R6SFF6"/>
<evidence type="ECO:0000313" key="1">
    <source>
        <dbReference type="EMBL" id="TDQ00240.1"/>
    </source>
</evidence>
<gene>
    <name evidence="1" type="ORF">EV186_102101</name>
</gene>
<dbReference type="EMBL" id="SNXZ01000002">
    <property type="protein sequence ID" value="TDQ00240.1"/>
    <property type="molecule type" value="Genomic_DNA"/>
</dbReference>
<reference evidence="1 2" key="1">
    <citation type="submission" date="2019-03" db="EMBL/GenBank/DDBJ databases">
        <title>Genomic Encyclopedia of Type Strains, Phase IV (KMG-IV): sequencing the most valuable type-strain genomes for metagenomic binning, comparative biology and taxonomic classification.</title>
        <authorList>
            <person name="Goeker M."/>
        </authorList>
    </citation>
    <scope>NUCLEOTIDE SEQUENCE [LARGE SCALE GENOMIC DNA]</scope>
    <source>
        <strain evidence="1 2">DSM 45361</strain>
    </source>
</reference>
<name>A0A4R6SFF6_LABRH</name>
<comment type="caution">
    <text evidence="1">The sequence shown here is derived from an EMBL/GenBank/DDBJ whole genome shotgun (WGS) entry which is preliminary data.</text>
</comment>
<sequence>MDDAALLSFEHQLRMMDVVGLAAWSLDLDEPRFDLIGDERTLTTGDVQLLGTAAPGPQSWLWSWANPGTYRPDVLAVALRAREFGEKHGVAELAEPEVPFASLPGSPTEPAVVASYMMEAAKAATGWYTGYQGPVGDAGTRIGLLLRHPELSLPAPEGPRVSRVLQQGLTELRFGDQRRGVHAYGRRRDGLEVMHSGDVTRITGPDSLTIDLRFDDLNRFTAMSAHLGGSKTP</sequence>
<organism evidence="1 2">
    <name type="scientific">Labedaea rhizosphaerae</name>
    <dbReference type="NCBI Taxonomy" id="598644"/>
    <lineage>
        <taxon>Bacteria</taxon>
        <taxon>Bacillati</taxon>
        <taxon>Actinomycetota</taxon>
        <taxon>Actinomycetes</taxon>
        <taxon>Pseudonocardiales</taxon>
        <taxon>Pseudonocardiaceae</taxon>
        <taxon>Labedaea</taxon>
    </lineage>
</organism>
<keyword evidence="2" id="KW-1185">Reference proteome</keyword>
<protein>
    <submittedName>
        <fullName evidence="1">Uncharacterized protein</fullName>
    </submittedName>
</protein>
<dbReference type="InterPro" id="IPR049249">
    <property type="entry name" value="DUF6882"/>
</dbReference>